<dbReference type="EMBL" id="JANCLU010000017">
    <property type="protein sequence ID" value="MCP8940038.1"/>
    <property type="molecule type" value="Genomic_DNA"/>
</dbReference>
<dbReference type="InterPro" id="IPR001670">
    <property type="entry name" value="ADH_Fe/GldA"/>
</dbReference>
<evidence type="ECO:0000259" key="6">
    <source>
        <dbReference type="Pfam" id="PF25137"/>
    </source>
</evidence>
<dbReference type="Pfam" id="PF25137">
    <property type="entry name" value="ADH_Fe_C"/>
    <property type="match status" value="1"/>
</dbReference>
<dbReference type="Gene3D" id="3.40.50.1970">
    <property type="match status" value="1"/>
</dbReference>
<evidence type="ECO:0000313" key="7">
    <source>
        <dbReference type="EMBL" id="MCP8940038.1"/>
    </source>
</evidence>
<dbReference type="Gene3D" id="1.20.1090.10">
    <property type="entry name" value="Dehydroquinate synthase-like - alpha domain"/>
    <property type="match status" value="1"/>
</dbReference>
<dbReference type="Proteomes" id="UP001205890">
    <property type="component" value="Unassembled WGS sequence"/>
</dbReference>
<comment type="cofactor">
    <cofactor evidence="1">
        <name>Fe cation</name>
        <dbReference type="ChEBI" id="CHEBI:24875"/>
    </cofactor>
</comment>
<protein>
    <submittedName>
        <fullName evidence="7">Iron-containing alcohol dehydrogenase</fullName>
    </submittedName>
</protein>
<accession>A0ABT1LIJ5</accession>
<dbReference type="RefSeq" id="WP_254744318.1">
    <property type="nucleotide sequence ID" value="NZ_JANCLU010000017.1"/>
</dbReference>
<evidence type="ECO:0000256" key="4">
    <source>
        <dbReference type="ARBA" id="ARBA00023027"/>
    </source>
</evidence>
<dbReference type="CDD" id="cd14861">
    <property type="entry name" value="Fe-ADH-like"/>
    <property type="match status" value="1"/>
</dbReference>
<comment type="similarity">
    <text evidence="2">Belongs to the iron-containing alcohol dehydrogenase family.</text>
</comment>
<reference evidence="7 8" key="1">
    <citation type="submission" date="2022-07" db="EMBL/GenBank/DDBJ databases">
        <authorList>
            <person name="Li W.-J."/>
            <person name="Deng Q.-Q."/>
        </authorList>
    </citation>
    <scope>NUCLEOTIDE SEQUENCE [LARGE SCALE GENOMIC DNA]</scope>
    <source>
        <strain evidence="7 8">SYSU M60028</strain>
    </source>
</reference>
<dbReference type="PANTHER" id="PTHR11496:SF102">
    <property type="entry name" value="ALCOHOL DEHYDROGENASE 4"/>
    <property type="match status" value="1"/>
</dbReference>
<sequence>MAIINYLTTIRLDFGAIAGLPEDLRATGIAAPLILTDRGVAAAGLLDRIRAALPDADAAAPVFTDTPSNPTEEAAEAALSVYRAHGCDGIVAIGGGSPMDLAKAVAVLATHEGPLQSFTAVLGGTPRITAAAAPVIAVPTTAGTGSEVGRGAVITFRDGRKLALLSPHLIPRRAVCDPELTLGLPPGLTAATGMDAVSHCIECFISPVDNPVAGAIAIDGLERATKALPRAVANGQDREARREMMIAAFEGALAFQKGLGAVHALSHPLGALREFALHHGTLNAVLLPTVLRFNAPAAGEKYDGLRRAMGLAPGADVADFVAQFSRGLGLPSRLSEMGVPRQVLPAIAKAALGDHTHATNARPATEQDYLAMLEEAF</sequence>
<dbReference type="InterPro" id="IPR018211">
    <property type="entry name" value="ADH_Fe_CS"/>
</dbReference>
<organism evidence="7 8">
    <name type="scientific">Alsobacter ponti</name>
    <dbReference type="NCBI Taxonomy" id="2962936"/>
    <lineage>
        <taxon>Bacteria</taxon>
        <taxon>Pseudomonadati</taxon>
        <taxon>Pseudomonadota</taxon>
        <taxon>Alphaproteobacteria</taxon>
        <taxon>Hyphomicrobiales</taxon>
        <taxon>Alsobacteraceae</taxon>
        <taxon>Alsobacter</taxon>
    </lineage>
</organism>
<dbReference type="InterPro" id="IPR056798">
    <property type="entry name" value="ADH_Fe_C"/>
</dbReference>
<dbReference type="SUPFAM" id="SSF56796">
    <property type="entry name" value="Dehydroquinate synthase-like"/>
    <property type="match status" value="1"/>
</dbReference>
<keyword evidence="4" id="KW-0520">NAD</keyword>
<evidence type="ECO:0000256" key="1">
    <source>
        <dbReference type="ARBA" id="ARBA00001962"/>
    </source>
</evidence>
<name>A0ABT1LIJ5_9HYPH</name>
<evidence type="ECO:0000313" key="8">
    <source>
        <dbReference type="Proteomes" id="UP001205890"/>
    </source>
</evidence>
<feature type="domain" description="Fe-containing alcohol dehydrogenase-like C-terminal" evidence="6">
    <location>
        <begin position="189"/>
        <end position="377"/>
    </location>
</feature>
<feature type="domain" description="Alcohol dehydrogenase iron-type/glycerol dehydrogenase GldA" evidence="5">
    <location>
        <begin position="10"/>
        <end position="178"/>
    </location>
</feature>
<gene>
    <name evidence="7" type="ORF">NK718_16040</name>
</gene>
<evidence type="ECO:0000259" key="5">
    <source>
        <dbReference type="Pfam" id="PF00465"/>
    </source>
</evidence>
<evidence type="ECO:0000256" key="3">
    <source>
        <dbReference type="ARBA" id="ARBA00023002"/>
    </source>
</evidence>
<dbReference type="PANTHER" id="PTHR11496">
    <property type="entry name" value="ALCOHOL DEHYDROGENASE"/>
    <property type="match status" value="1"/>
</dbReference>
<dbReference type="Pfam" id="PF00465">
    <property type="entry name" value="Fe-ADH"/>
    <property type="match status" value="1"/>
</dbReference>
<keyword evidence="3" id="KW-0560">Oxidoreductase</keyword>
<dbReference type="PROSITE" id="PS00913">
    <property type="entry name" value="ADH_IRON_1"/>
    <property type="match status" value="1"/>
</dbReference>
<proteinExistence type="inferred from homology"/>
<keyword evidence="8" id="KW-1185">Reference proteome</keyword>
<comment type="caution">
    <text evidence="7">The sequence shown here is derived from an EMBL/GenBank/DDBJ whole genome shotgun (WGS) entry which is preliminary data.</text>
</comment>
<evidence type="ECO:0000256" key="2">
    <source>
        <dbReference type="ARBA" id="ARBA00007358"/>
    </source>
</evidence>
<dbReference type="InterPro" id="IPR039697">
    <property type="entry name" value="Alcohol_dehydrogenase_Fe"/>
</dbReference>